<dbReference type="AlphaFoldDB" id="A0A0P9DHV7"/>
<keyword evidence="2" id="KW-1185">Reference proteome</keyword>
<accession>A0A0P9DHV7</accession>
<evidence type="ECO:0000313" key="1">
    <source>
        <dbReference type="EMBL" id="KPV52970.1"/>
    </source>
</evidence>
<protein>
    <submittedName>
        <fullName evidence="1">Uncharacterized protein</fullName>
    </submittedName>
</protein>
<sequence length="101" mass="10920">MIRYTCNHELLPMVEGLLAANGYALETPLSRYINGTHLLVMTRGDGGALLSHSNSSDLASVELWGTAQSATGLLLEGLPFKLEKEPDRVLLERQLGIAEVA</sequence>
<organism evidence="1 2">
    <name type="scientific">Kouleothrix aurantiaca</name>
    <dbReference type="NCBI Taxonomy" id="186479"/>
    <lineage>
        <taxon>Bacteria</taxon>
        <taxon>Bacillati</taxon>
        <taxon>Chloroflexota</taxon>
        <taxon>Chloroflexia</taxon>
        <taxon>Chloroflexales</taxon>
        <taxon>Roseiflexineae</taxon>
        <taxon>Roseiflexaceae</taxon>
        <taxon>Kouleothrix</taxon>
    </lineage>
</organism>
<reference evidence="1 2" key="1">
    <citation type="submission" date="2015-09" db="EMBL/GenBank/DDBJ databases">
        <title>Draft genome sequence of Kouleothrix aurantiaca JCM 19913.</title>
        <authorList>
            <person name="Hemp J."/>
        </authorList>
    </citation>
    <scope>NUCLEOTIDE SEQUENCE [LARGE SCALE GENOMIC DNA]</scope>
    <source>
        <strain evidence="1 2">COM-B</strain>
    </source>
</reference>
<evidence type="ECO:0000313" key="2">
    <source>
        <dbReference type="Proteomes" id="UP000050509"/>
    </source>
</evidence>
<dbReference type="EMBL" id="LJCR01000379">
    <property type="protein sequence ID" value="KPV52970.1"/>
    <property type="molecule type" value="Genomic_DNA"/>
</dbReference>
<gene>
    <name evidence="1" type="ORF">SE17_12335</name>
</gene>
<dbReference type="Proteomes" id="UP000050509">
    <property type="component" value="Unassembled WGS sequence"/>
</dbReference>
<comment type="caution">
    <text evidence="1">The sequence shown here is derived from an EMBL/GenBank/DDBJ whole genome shotgun (WGS) entry which is preliminary data.</text>
</comment>
<proteinExistence type="predicted"/>
<name>A0A0P9DHV7_9CHLR</name>